<dbReference type="EMBL" id="MHRK01000038">
    <property type="protein sequence ID" value="OHA23291.1"/>
    <property type="molecule type" value="Genomic_DNA"/>
</dbReference>
<dbReference type="Proteomes" id="UP000177130">
    <property type="component" value="Unassembled WGS sequence"/>
</dbReference>
<evidence type="ECO:0000313" key="1">
    <source>
        <dbReference type="EMBL" id="OHA23291.1"/>
    </source>
</evidence>
<proteinExistence type="predicted"/>
<organism evidence="1 2">
    <name type="scientific">Candidatus Taylorbacteria bacterium RIFCSPHIGHO2_02_FULL_43_32b</name>
    <dbReference type="NCBI Taxonomy" id="1802306"/>
    <lineage>
        <taxon>Bacteria</taxon>
        <taxon>Candidatus Tayloriibacteriota</taxon>
    </lineage>
</organism>
<comment type="caution">
    <text evidence="1">The sequence shown here is derived from an EMBL/GenBank/DDBJ whole genome shotgun (WGS) entry which is preliminary data.</text>
</comment>
<gene>
    <name evidence="1" type="ORF">A3C72_04515</name>
</gene>
<protein>
    <submittedName>
        <fullName evidence="1">Uncharacterized protein</fullName>
    </submittedName>
</protein>
<name>A0A1G2MJU7_9BACT</name>
<dbReference type="STRING" id="1802306.A3C72_04515"/>
<dbReference type="AlphaFoldDB" id="A0A1G2MJU7"/>
<accession>A0A1G2MJU7</accession>
<sequence>MKCFQTGALVLKQTADGTSLHNEIRLLKACSREEAVGIALDCVQRTCNQTDGWGNYSVIAREVSKEELLEMANCIA</sequence>
<evidence type="ECO:0000313" key="2">
    <source>
        <dbReference type="Proteomes" id="UP000177130"/>
    </source>
</evidence>
<reference evidence="1 2" key="1">
    <citation type="journal article" date="2016" name="Nat. Commun.">
        <title>Thousands of microbial genomes shed light on interconnected biogeochemical processes in an aquifer system.</title>
        <authorList>
            <person name="Anantharaman K."/>
            <person name="Brown C.T."/>
            <person name="Hug L.A."/>
            <person name="Sharon I."/>
            <person name="Castelle C.J."/>
            <person name="Probst A.J."/>
            <person name="Thomas B.C."/>
            <person name="Singh A."/>
            <person name="Wilkins M.J."/>
            <person name="Karaoz U."/>
            <person name="Brodie E.L."/>
            <person name="Williams K.H."/>
            <person name="Hubbard S.S."/>
            <person name="Banfield J.F."/>
        </authorList>
    </citation>
    <scope>NUCLEOTIDE SEQUENCE [LARGE SCALE GENOMIC DNA]</scope>
</reference>